<dbReference type="PANTHER" id="PTHR47074">
    <property type="entry name" value="BNAC02G40300D PROTEIN"/>
    <property type="match status" value="1"/>
</dbReference>
<sequence>MAASPCSEVLVFSSVALEAIWKTRNEAVHNNSSPWLHRLILTIASSMSNFGQPFTKFPTHSGSHTWHPPLEDWCKINFDTALWENSSVRAAIYHNSSSSVLGITTKIHPPVSPIVSEYLAAKFAIELIISLNIFHVVFAGNSTRVVQSLTWDLSNVARKYQTWFLTAAYSFKESQFGLLRILLENLIS</sequence>
<organism evidence="1 2">
    <name type="scientific">Parasponia andersonii</name>
    <name type="common">Sponia andersonii</name>
    <dbReference type="NCBI Taxonomy" id="3476"/>
    <lineage>
        <taxon>Eukaryota</taxon>
        <taxon>Viridiplantae</taxon>
        <taxon>Streptophyta</taxon>
        <taxon>Embryophyta</taxon>
        <taxon>Tracheophyta</taxon>
        <taxon>Spermatophyta</taxon>
        <taxon>Magnoliopsida</taxon>
        <taxon>eudicotyledons</taxon>
        <taxon>Gunneridae</taxon>
        <taxon>Pentapetalae</taxon>
        <taxon>rosids</taxon>
        <taxon>fabids</taxon>
        <taxon>Rosales</taxon>
        <taxon>Cannabaceae</taxon>
        <taxon>Parasponia</taxon>
    </lineage>
</organism>
<keyword evidence="2" id="KW-1185">Reference proteome</keyword>
<gene>
    <name evidence="1" type="ORF">PanWU01x14_104770</name>
</gene>
<dbReference type="EMBL" id="JXTB01000073">
    <property type="protein sequence ID" value="PON67302.1"/>
    <property type="molecule type" value="Genomic_DNA"/>
</dbReference>
<accession>A0A2P5D1X9</accession>
<name>A0A2P5D1X9_PARAD</name>
<evidence type="ECO:0008006" key="3">
    <source>
        <dbReference type="Google" id="ProtNLM"/>
    </source>
</evidence>
<dbReference type="InterPro" id="IPR052929">
    <property type="entry name" value="RNase_H-like_EbsB-rel"/>
</dbReference>
<evidence type="ECO:0000313" key="2">
    <source>
        <dbReference type="Proteomes" id="UP000237105"/>
    </source>
</evidence>
<comment type="caution">
    <text evidence="1">The sequence shown here is derived from an EMBL/GenBank/DDBJ whole genome shotgun (WGS) entry which is preliminary data.</text>
</comment>
<dbReference type="PANTHER" id="PTHR47074:SF48">
    <property type="entry name" value="POLYNUCLEOTIDYL TRANSFERASE, RIBONUCLEASE H-LIKE SUPERFAMILY PROTEIN"/>
    <property type="match status" value="1"/>
</dbReference>
<dbReference type="Proteomes" id="UP000237105">
    <property type="component" value="Unassembled WGS sequence"/>
</dbReference>
<reference evidence="2" key="1">
    <citation type="submission" date="2016-06" db="EMBL/GenBank/DDBJ databases">
        <title>Parallel loss of symbiosis genes in relatives of nitrogen-fixing non-legume Parasponia.</title>
        <authorList>
            <person name="Van Velzen R."/>
            <person name="Holmer R."/>
            <person name="Bu F."/>
            <person name="Rutten L."/>
            <person name="Van Zeijl A."/>
            <person name="Liu W."/>
            <person name="Santuari L."/>
            <person name="Cao Q."/>
            <person name="Sharma T."/>
            <person name="Shen D."/>
            <person name="Roswanjaya Y."/>
            <person name="Wardhani T."/>
            <person name="Kalhor M.S."/>
            <person name="Jansen J."/>
            <person name="Van den Hoogen J."/>
            <person name="Gungor B."/>
            <person name="Hartog M."/>
            <person name="Hontelez J."/>
            <person name="Verver J."/>
            <person name="Yang W.-C."/>
            <person name="Schijlen E."/>
            <person name="Repin R."/>
            <person name="Schilthuizen M."/>
            <person name="Schranz E."/>
            <person name="Heidstra R."/>
            <person name="Miyata K."/>
            <person name="Fedorova E."/>
            <person name="Kohlen W."/>
            <person name="Bisseling T."/>
            <person name="Smit S."/>
            <person name="Geurts R."/>
        </authorList>
    </citation>
    <scope>NUCLEOTIDE SEQUENCE [LARGE SCALE GENOMIC DNA]</scope>
    <source>
        <strain evidence="2">cv. WU1-14</strain>
    </source>
</reference>
<dbReference type="AlphaFoldDB" id="A0A2P5D1X9"/>
<protein>
    <recommendedName>
        <fullName evidence="3">RNase H type-1 domain-containing protein</fullName>
    </recommendedName>
</protein>
<evidence type="ECO:0000313" key="1">
    <source>
        <dbReference type="EMBL" id="PON67302.1"/>
    </source>
</evidence>
<proteinExistence type="predicted"/>